<dbReference type="SUPFAM" id="SSF46785">
    <property type="entry name" value="Winged helix' DNA-binding domain"/>
    <property type="match status" value="1"/>
</dbReference>
<evidence type="ECO:0000313" key="8">
    <source>
        <dbReference type="Proteomes" id="UP000799767"/>
    </source>
</evidence>
<feature type="region of interest" description="Disordered" evidence="4">
    <location>
        <begin position="125"/>
        <end position="171"/>
    </location>
</feature>
<name>A0A6A6Q589_9PEZI</name>
<dbReference type="InterPro" id="IPR006909">
    <property type="entry name" value="Rad21/Rec8_C_eu"/>
</dbReference>
<organism evidence="7 8">
    <name type="scientific">Neohortaea acidophila</name>
    <dbReference type="NCBI Taxonomy" id="245834"/>
    <lineage>
        <taxon>Eukaryota</taxon>
        <taxon>Fungi</taxon>
        <taxon>Dikarya</taxon>
        <taxon>Ascomycota</taxon>
        <taxon>Pezizomycotina</taxon>
        <taxon>Dothideomycetes</taxon>
        <taxon>Dothideomycetidae</taxon>
        <taxon>Mycosphaerellales</taxon>
        <taxon>Teratosphaeriaceae</taxon>
        <taxon>Neohortaea</taxon>
    </lineage>
</organism>
<dbReference type="InterPro" id="IPR039781">
    <property type="entry name" value="Rad21/Rec8-like"/>
</dbReference>
<dbReference type="Proteomes" id="UP000799767">
    <property type="component" value="Unassembled WGS sequence"/>
</dbReference>
<dbReference type="Pfam" id="PF04825">
    <property type="entry name" value="Rad21_Rec8_N"/>
    <property type="match status" value="1"/>
</dbReference>
<dbReference type="PANTHER" id="PTHR12585">
    <property type="entry name" value="SCC1 / RAD21 FAMILY MEMBER"/>
    <property type="match status" value="1"/>
</dbReference>
<dbReference type="InterPro" id="IPR023093">
    <property type="entry name" value="ScpA-like_C"/>
</dbReference>
<dbReference type="EMBL" id="MU001631">
    <property type="protein sequence ID" value="KAF2487209.1"/>
    <property type="molecule type" value="Genomic_DNA"/>
</dbReference>
<keyword evidence="8" id="KW-1185">Reference proteome</keyword>
<feature type="compositionally biased region" description="Polar residues" evidence="4">
    <location>
        <begin position="150"/>
        <end position="162"/>
    </location>
</feature>
<gene>
    <name evidence="7" type="ORF">BDY17DRAFT_243268</name>
</gene>
<feature type="region of interest" description="Disordered" evidence="4">
    <location>
        <begin position="283"/>
        <end position="310"/>
    </location>
</feature>
<feature type="region of interest" description="Disordered" evidence="4">
    <location>
        <begin position="407"/>
        <end position="437"/>
    </location>
</feature>
<evidence type="ECO:0000259" key="6">
    <source>
        <dbReference type="Pfam" id="PF04825"/>
    </source>
</evidence>
<evidence type="ECO:0000259" key="5">
    <source>
        <dbReference type="Pfam" id="PF04824"/>
    </source>
</evidence>
<protein>
    <submittedName>
        <fullName evidence="7">Rec8 like protein-domain-containing protein</fullName>
    </submittedName>
</protein>
<dbReference type="GO" id="GO:0005634">
    <property type="term" value="C:nucleus"/>
    <property type="evidence" value="ECO:0007669"/>
    <property type="project" value="UniProtKB-SubCell"/>
</dbReference>
<evidence type="ECO:0000256" key="1">
    <source>
        <dbReference type="ARBA" id="ARBA00004123"/>
    </source>
</evidence>
<evidence type="ECO:0000256" key="2">
    <source>
        <dbReference type="ARBA" id="ARBA00009870"/>
    </source>
</evidence>
<dbReference type="FunFam" id="1.10.10.580:FF:000004">
    <property type="entry name" value="Double-strand-break repair protein rad21"/>
    <property type="match status" value="1"/>
</dbReference>
<dbReference type="GO" id="GO:0003682">
    <property type="term" value="F:chromatin binding"/>
    <property type="evidence" value="ECO:0007669"/>
    <property type="project" value="TreeGrafter"/>
</dbReference>
<dbReference type="CDD" id="cd21788">
    <property type="entry name" value="Rad21_Rec8_M_SpRad21p-like"/>
    <property type="match status" value="1"/>
</dbReference>
<dbReference type="AlphaFoldDB" id="A0A6A6Q589"/>
<reference evidence="7" key="1">
    <citation type="journal article" date="2020" name="Stud. Mycol.">
        <title>101 Dothideomycetes genomes: a test case for predicting lifestyles and emergence of pathogens.</title>
        <authorList>
            <person name="Haridas S."/>
            <person name="Albert R."/>
            <person name="Binder M."/>
            <person name="Bloem J."/>
            <person name="Labutti K."/>
            <person name="Salamov A."/>
            <person name="Andreopoulos B."/>
            <person name="Baker S."/>
            <person name="Barry K."/>
            <person name="Bills G."/>
            <person name="Bluhm B."/>
            <person name="Cannon C."/>
            <person name="Castanera R."/>
            <person name="Culley D."/>
            <person name="Daum C."/>
            <person name="Ezra D."/>
            <person name="Gonzalez J."/>
            <person name="Henrissat B."/>
            <person name="Kuo A."/>
            <person name="Liang C."/>
            <person name="Lipzen A."/>
            <person name="Lutzoni F."/>
            <person name="Magnuson J."/>
            <person name="Mondo S."/>
            <person name="Nolan M."/>
            <person name="Ohm R."/>
            <person name="Pangilinan J."/>
            <person name="Park H.-J."/>
            <person name="Ramirez L."/>
            <person name="Alfaro M."/>
            <person name="Sun H."/>
            <person name="Tritt A."/>
            <person name="Yoshinaga Y."/>
            <person name="Zwiers L.-H."/>
            <person name="Turgeon B."/>
            <person name="Goodwin S."/>
            <person name="Spatafora J."/>
            <person name="Crous P."/>
            <person name="Grigoriev I."/>
        </authorList>
    </citation>
    <scope>NUCLEOTIDE SEQUENCE</scope>
    <source>
        <strain evidence="7">CBS 113389</strain>
    </source>
</reference>
<feature type="region of interest" description="Disordered" evidence="4">
    <location>
        <begin position="327"/>
        <end position="356"/>
    </location>
</feature>
<dbReference type="Pfam" id="PF04824">
    <property type="entry name" value="Rad21_Rec8"/>
    <property type="match status" value="1"/>
</dbReference>
<feature type="compositionally biased region" description="Basic and acidic residues" evidence="4">
    <location>
        <begin position="422"/>
        <end position="433"/>
    </location>
</feature>
<dbReference type="PANTHER" id="PTHR12585:SF69">
    <property type="entry name" value="FI11703P"/>
    <property type="match status" value="1"/>
</dbReference>
<keyword evidence="3" id="KW-0539">Nucleus</keyword>
<feature type="domain" description="Rad21/Rec8-like protein N-terminal" evidence="6">
    <location>
        <begin position="1"/>
        <end position="99"/>
    </location>
</feature>
<feature type="compositionally biased region" description="Basic and acidic residues" evidence="4">
    <location>
        <begin position="129"/>
        <end position="142"/>
    </location>
</feature>
<dbReference type="GO" id="GO:0030892">
    <property type="term" value="C:mitotic cohesin complex"/>
    <property type="evidence" value="ECO:0007669"/>
    <property type="project" value="TreeGrafter"/>
</dbReference>
<evidence type="ECO:0000256" key="4">
    <source>
        <dbReference type="SAM" id="MobiDB-lite"/>
    </source>
</evidence>
<dbReference type="RefSeq" id="XP_033593778.1">
    <property type="nucleotide sequence ID" value="XM_033730413.1"/>
</dbReference>
<evidence type="ECO:0000256" key="3">
    <source>
        <dbReference type="ARBA" id="ARBA00023242"/>
    </source>
</evidence>
<feature type="compositionally biased region" description="Polar residues" evidence="4">
    <location>
        <begin position="329"/>
        <end position="342"/>
    </location>
</feature>
<comment type="similarity">
    <text evidence="2">Belongs to the rad21 family.</text>
</comment>
<dbReference type="InterPro" id="IPR036390">
    <property type="entry name" value="WH_DNA-bd_sf"/>
</dbReference>
<dbReference type="OrthoDB" id="10071381at2759"/>
<dbReference type="Gene3D" id="1.10.10.580">
    <property type="entry name" value="Structural maintenance of chromosome 1. Chain E"/>
    <property type="match status" value="1"/>
</dbReference>
<comment type="subcellular location">
    <subcellularLocation>
        <location evidence="1">Nucleus</location>
    </subcellularLocation>
</comment>
<sequence>MFYSETLLAKTGPLARVWLAANLERKLTKQNVLQSNLEDNVKSIIAPGQAPLALRLSGQLLLGVVKIYSRKAGYLVEDCHDVLNKIKSAFRPGNVDLAPSHATGNPTTLTLPDAVTELDLFAPLPDPEELLRGNDERREPGRDPTLLDFGSSTLLTESSQTPSRKEKRPMQLEDIDIDGLEFGLGPNEQGERLTPMSDDRSIEIGRRADMAMRDDPTLLDDDINLGLNFGDEGNTTLGLGGPVQLPLDGDDVLMADDGYQVNDDDEIAANNAAAFARAEARAEERKRDSASPLSESDETLFQLDPNAPEDSTLQEVQAAQRVKRRKVMQQDTETQIHNSQIKKQQEDRSGITKQPQFLPRDPVLLQLMEMQRHGQFVSQIMGNGRMEGWAPELRGILSLEVVRMAGEKKRKRDSGIADVDDADAREKSPRLELPEEEDEGIVAGAGADFFHSDGVAPIMSDGVQPDFPHDDVQDESGYHPAFDTTEAPLLHPSQSGPVSLGTKTAVHVLREFFAPDHPKESREPPTPSKRVKAEALFQKDLCPPERTTRADATKMFFEMLVLGTKDAVKVEQEKSGSNGSLGGMIRVRGKRGLWGDWAEMGSTQGIGEEEAAVVHA</sequence>
<dbReference type="GO" id="GO:1990414">
    <property type="term" value="P:replication-born double-strand break repair via sister chromatid exchange"/>
    <property type="evidence" value="ECO:0007669"/>
    <property type="project" value="TreeGrafter"/>
</dbReference>
<evidence type="ECO:0000313" key="7">
    <source>
        <dbReference type="EMBL" id="KAF2487209.1"/>
    </source>
</evidence>
<feature type="domain" description="Rad21/Rec8-like protein C-terminal eukaryotic" evidence="5">
    <location>
        <begin position="544"/>
        <end position="574"/>
    </location>
</feature>
<proteinExistence type="inferred from homology"/>
<dbReference type="InterPro" id="IPR006910">
    <property type="entry name" value="Rad21_Rec8_N"/>
</dbReference>
<dbReference type="GO" id="GO:0007064">
    <property type="term" value="P:mitotic sister chromatid cohesion"/>
    <property type="evidence" value="ECO:0007669"/>
    <property type="project" value="TreeGrafter"/>
</dbReference>
<accession>A0A6A6Q589</accession>
<dbReference type="GeneID" id="54471415"/>